<dbReference type="EMBL" id="BK015918">
    <property type="protein sequence ID" value="DAF85129.1"/>
    <property type="molecule type" value="Genomic_DNA"/>
</dbReference>
<organism evidence="1">
    <name type="scientific">Siphoviridae sp. ctxdc10</name>
    <dbReference type="NCBI Taxonomy" id="2825740"/>
    <lineage>
        <taxon>Viruses</taxon>
        <taxon>Duplodnaviria</taxon>
        <taxon>Heunggongvirae</taxon>
        <taxon>Uroviricota</taxon>
        <taxon>Caudoviricetes</taxon>
    </lineage>
</organism>
<accession>A0A8S5TSE4</accession>
<evidence type="ECO:0000313" key="1">
    <source>
        <dbReference type="EMBL" id="DAF85129.1"/>
    </source>
</evidence>
<name>A0A8S5TSE4_9CAUD</name>
<proteinExistence type="predicted"/>
<reference evidence="1" key="1">
    <citation type="journal article" date="2021" name="Proc. Natl. Acad. Sci. U.S.A.">
        <title>A Catalog of Tens of Thousands of Viruses from Human Metagenomes Reveals Hidden Associations with Chronic Diseases.</title>
        <authorList>
            <person name="Tisza M.J."/>
            <person name="Buck C.B."/>
        </authorList>
    </citation>
    <scope>NUCLEOTIDE SEQUENCE</scope>
    <source>
        <strain evidence="1">Ctxdc10</strain>
    </source>
</reference>
<sequence length="183" mass="20480">MTMTKNTQESAELRALDTLTEKNESFEIKGKDGETVTLYLYPLQLGRLAMISSRLISLDLVFADEHIEDAVKRMWTVCAEKSREVAEIIAIATLRTKQELDEQLTERTELIYWSPTMGTTALANILSAIVCQSYHADFMNAIRWARTLRVMISPKTTAERIAIMGDVVSGGDSTQSQTVTTGR</sequence>
<protein>
    <submittedName>
        <fullName evidence="1">Uncharacterized protein</fullName>
    </submittedName>
</protein>